<accession>H2CE25</accession>
<dbReference type="NCBIfam" id="TIGR01392">
    <property type="entry name" value="homoserO_Ac_trn"/>
    <property type="match status" value="1"/>
</dbReference>
<comment type="catalytic activity">
    <reaction evidence="7">
        <text>L-homoserine + acetyl-CoA = O-acetyl-L-homoserine + CoA</text>
        <dbReference type="Rhea" id="RHEA:13701"/>
        <dbReference type="ChEBI" id="CHEBI:57287"/>
        <dbReference type="ChEBI" id="CHEBI:57288"/>
        <dbReference type="ChEBI" id="CHEBI:57476"/>
        <dbReference type="ChEBI" id="CHEBI:57716"/>
        <dbReference type="EC" id="2.3.1.31"/>
    </reaction>
</comment>
<dbReference type="AlphaFoldDB" id="H2CE25"/>
<gene>
    <name evidence="7" type="primary">metXA</name>
    <name evidence="11" type="ORF">Lepil_1894</name>
</gene>
<dbReference type="InterPro" id="IPR000073">
    <property type="entry name" value="AB_hydrolase_1"/>
</dbReference>
<comment type="subunit">
    <text evidence="1 7">Homodimer.</text>
</comment>
<keyword evidence="4 7" id="KW-0808">Transferase</keyword>
<dbReference type="Proteomes" id="UP000005737">
    <property type="component" value="Unassembled WGS sequence"/>
</dbReference>
<evidence type="ECO:0000256" key="6">
    <source>
        <dbReference type="ARBA" id="ARBA00023315"/>
    </source>
</evidence>
<evidence type="ECO:0000313" key="12">
    <source>
        <dbReference type="Proteomes" id="UP000005737"/>
    </source>
</evidence>
<keyword evidence="3 7" id="KW-0028">Amino-acid biosynthesis</keyword>
<feature type="compositionally biased region" description="Polar residues" evidence="9">
    <location>
        <begin position="1"/>
        <end position="10"/>
    </location>
</feature>
<dbReference type="SUPFAM" id="SSF53474">
    <property type="entry name" value="alpha/beta-Hydrolases"/>
    <property type="match status" value="1"/>
</dbReference>
<dbReference type="EMBL" id="JH597773">
    <property type="protein sequence ID" value="EHQ06577.1"/>
    <property type="molecule type" value="Genomic_DNA"/>
</dbReference>
<evidence type="ECO:0000256" key="1">
    <source>
        <dbReference type="ARBA" id="ARBA00011738"/>
    </source>
</evidence>
<dbReference type="GO" id="GO:0004414">
    <property type="term" value="F:homoserine O-acetyltransferase activity"/>
    <property type="evidence" value="ECO:0007669"/>
    <property type="project" value="UniProtKB-UniRule"/>
</dbReference>
<keyword evidence="12" id="KW-1185">Reference proteome</keyword>
<dbReference type="Pfam" id="PF00561">
    <property type="entry name" value="Abhydrolase_1"/>
    <property type="match status" value="1"/>
</dbReference>
<protein>
    <recommendedName>
        <fullName evidence="7">Homoserine O-acetyltransferase</fullName>
        <shortName evidence="7">HAT</shortName>
        <ecNumber evidence="7">2.3.1.31</ecNumber>
    </recommendedName>
    <alternativeName>
        <fullName evidence="7">Homoserine transacetylase</fullName>
        <shortName evidence="7">HTA</shortName>
    </alternativeName>
</protein>
<evidence type="ECO:0000256" key="3">
    <source>
        <dbReference type="ARBA" id="ARBA00022605"/>
    </source>
</evidence>
<dbReference type="Gene3D" id="3.40.50.1820">
    <property type="entry name" value="alpha/beta hydrolase"/>
    <property type="match status" value="1"/>
</dbReference>
<dbReference type="GO" id="GO:0005737">
    <property type="term" value="C:cytoplasm"/>
    <property type="evidence" value="ECO:0007669"/>
    <property type="project" value="UniProtKB-SubCell"/>
</dbReference>
<keyword evidence="2 7" id="KW-0963">Cytoplasm</keyword>
<evidence type="ECO:0000256" key="4">
    <source>
        <dbReference type="ARBA" id="ARBA00022679"/>
    </source>
</evidence>
<dbReference type="PANTHER" id="PTHR32268:SF11">
    <property type="entry name" value="HOMOSERINE O-ACETYLTRANSFERASE"/>
    <property type="match status" value="1"/>
</dbReference>
<dbReference type="GO" id="GO:0009086">
    <property type="term" value="P:methionine biosynthetic process"/>
    <property type="evidence" value="ECO:0007669"/>
    <property type="project" value="UniProtKB-UniRule"/>
</dbReference>
<comment type="function">
    <text evidence="7">Transfers an acetyl group from acetyl-CoA to L-homoserine, forming acetyl-L-homoserine.</text>
</comment>
<feature type="binding site" evidence="7">
    <location>
        <position position="261"/>
    </location>
    <ligand>
        <name>substrate</name>
    </ligand>
</feature>
<dbReference type="GO" id="GO:0009092">
    <property type="term" value="P:homoserine metabolic process"/>
    <property type="evidence" value="ECO:0007669"/>
    <property type="project" value="TreeGrafter"/>
</dbReference>
<feature type="active site" evidence="7 8">
    <location>
        <position position="388"/>
    </location>
</feature>
<evidence type="ECO:0000256" key="2">
    <source>
        <dbReference type="ARBA" id="ARBA00022490"/>
    </source>
</evidence>
<dbReference type="UniPathway" id="UPA00051">
    <property type="reaction ID" value="UER00074"/>
</dbReference>
<feature type="domain" description="AB hydrolase-1" evidence="10">
    <location>
        <begin position="89"/>
        <end position="391"/>
    </location>
</feature>
<comment type="pathway">
    <text evidence="7">Amino-acid biosynthesis; L-methionine biosynthesis via de novo pathway; O-acetyl-L-homoserine from L-homoserine: step 1/1.</text>
</comment>
<dbReference type="Gene3D" id="1.10.1740.110">
    <property type="match status" value="1"/>
</dbReference>
<reference evidence="11 12" key="1">
    <citation type="submission" date="2011-10" db="EMBL/GenBank/DDBJ databases">
        <title>The Improved High-Quality Draft genome of Leptonema illini DSM 21528.</title>
        <authorList>
            <consortium name="US DOE Joint Genome Institute (JGI-PGF)"/>
            <person name="Lucas S."/>
            <person name="Copeland A."/>
            <person name="Lapidus A."/>
            <person name="Glavina del Rio T."/>
            <person name="Dalin E."/>
            <person name="Tice H."/>
            <person name="Bruce D."/>
            <person name="Goodwin L."/>
            <person name="Pitluck S."/>
            <person name="Peters L."/>
            <person name="Mikhailova N."/>
            <person name="Held B."/>
            <person name="Kyrpides N."/>
            <person name="Mavromatis K."/>
            <person name="Ivanova N."/>
            <person name="Markowitz V."/>
            <person name="Cheng J.-F."/>
            <person name="Hugenholtz P."/>
            <person name="Woyke T."/>
            <person name="Wu D."/>
            <person name="Gronow S."/>
            <person name="Wellnitz S."/>
            <person name="Brambilla E.-M."/>
            <person name="Klenk H.-P."/>
            <person name="Eisen J.A."/>
        </authorList>
    </citation>
    <scope>NUCLEOTIDE SEQUENCE [LARGE SCALE GENOMIC DNA]</scope>
    <source>
        <strain evidence="11 12">DSM 21528</strain>
    </source>
</reference>
<keyword evidence="6 7" id="KW-0012">Acyltransferase</keyword>
<dbReference type="NCBIfam" id="NF001209">
    <property type="entry name" value="PRK00175.1"/>
    <property type="match status" value="1"/>
</dbReference>
<sequence length="422" mass="46786">MQGSSGNNTKKGFGRGPVGRRSKKMSEPQESMATDLQDGAAEGYRSDVGEIRTQTARLPGMTTRSGYNFPYIDINYMTLGELSPAKDNAILITHALSGNAHVAGINETGKPGWWDHYVGPGKPIDTDRFFVICSNVLGGCNGSTGPTSINPDTGKPYNMQFPPVTIQDMVKAQSLLIDSLGIERLFAVVGGSMGGMQALSWAIDFPERLHLCVPIAAAMTHSAIQIAFNEVGRQAILTDPNWKRGEYDADNRPEHGLAVARMIGHVTYLSEAVMENKFGRRHQRPPRPEDVFPVFFAIESYLQYQGLSFVNRFDPNTYLYITKALDMYDLLDGRNADEALAGVKCRFLIVSFESDWLYPPKQSREMARILRRAGKAVTYLNLDTEYGHDSFLIQNPPLQKVLDSFLDLEYKNLQTRASGAGR</sequence>
<evidence type="ECO:0000256" key="8">
    <source>
        <dbReference type="PIRSR" id="PIRSR000443-1"/>
    </source>
</evidence>
<dbReference type="PANTHER" id="PTHR32268">
    <property type="entry name" value="HOMOSERINE O-ACETYLTRANSFERASE"/>
    <property type="match status" value="1"/>
</dbReference>
<comment type="similarity">
    <text evidence="7">Belongs to the AB hydrolase superfamily. MetX family.</text>
</comment>
<proteinExistence type="inferred from homology"/>
<feature type="active site" evidence="7 8">
    <location>
        <position position="355"/>
    </location>
</feature>
<dbReference type="FunFam" id="1.10.1740.110:FF:000001">
    <property type="entry name" value="Homoserine O-acetyltransferase"/>
    <property type="match status" value="1"/>
</dbReference>
<dbReference type="STRING" id="183.GCA_002009735_03227"/>
<name>H2CE25_9LEPT</name>
<organism evidence="11 12">
    <name type="scientific">Leptonema illini DSM 21528</name>
    <dbReference type="NCBI Taxonomy" id="929563"/>
    <lineage>
        <taxon>Bacteria</taxon>
        <taxon>Pseudomonadati</taxon>
        <taxon>Spirochaetota</taxon>
        <taxon>Spirochaetia</taxon>
        <taxon>Leptospirales</taxon>
        <taxon>Leptospiraceae</taxon>
        <taxon>Leptonema</taxon>
    </lineage>
</organism>
<feature type="binding site" evidence="7">
    <location>
        <position position="389"/>
    </location>
    <ligand>
        <name>substrate</name>
    </ligand>
</feature>
<dbReference type="EC" id="2.3.1.31" evidence="7"/>
<dbReference type="HAMAP" id="MF_00296">
    <property type="entry name" value="MetX_acyltransf"/>
    <property type="match status" value="1"/>
</dbReference>
<comment type="caution">
    <text evidence="7">Lacks conserved residue(s) required for the propagation of feature annotation.</text>
</comment>
<evidence type="ECO:0000259" key="10">
    <source>
        <dbReference type="Pfam" id="PF00561"/>
    </source>
</evidence>
<feature type="active site" description="Nucleophile" evidence="7 8">
    <location>
        <position position="192"/>
    </location>
</feature>
<feature type="region of interest" description="Disordered" evidence="9">
    <location>
        <begin position="1"/>
        <end position="44"/>
    </location>
</feature>
<evidence type="ECO:0000313" key="11">
    <source>
        <dbReference type="EMBL" id="EHQ06577.1"/>
    </source>
</evidence>
<evidence type="ECO:0000256" key="5">
    <source>
        <dbReference type="ARBA" id="ARBA00023167"/>
    </source>
</evidence>
<keyword evidence="5 7" id="KW-0486">Methionine biosynthesis</keyword>
<dbReference type="PIRSF" id="PIRSF000443">
    <property type="entry name" value="Homoser_Ac_trans"/>
    <property type="match status" value="1"/>
</dbReference>
<comment type="subcellular location">
    <subcellularLocation>
        <location evidence="7">Cytoplasm</location>
    </subcellularLocation>
</comment>
<dbReference type="InterPro" id="IPR008220">
    <property type="entry name" value="HAT_MetX-like"/>
</dbReference>
<dbReference type="InterPro" id="IPR029058">
    <property type="entry name" value="AB_hydrolase_fold"/>
</dbReference>
<evidence type="ECO:0000256" key="7">
    <source>
        <dbReference type="HAMAP-Rule" id="MF_00296"/>
    </source>
</evidence>
<evidence type="ECO:0000256" key="9">
    <source>
        <dbReference type="SAM" id="MobiDB-lite"/>
    </source>
</evidence>
<dbReference type="HOGENOM" id="CLU_028760_1_2_12"/>